<evidence type="ECO:0000256" key="6">
    <source>
        <dbReference type="PROSITE-ProRule" id="PRU00453"/>
    </source>
</evidence>
<dbReference type="GO" id="GO:0000463">
    <property type="term" value="P:maturation of LSU-rRNA from tricistronic rRNA transcript (SSU-rRNA, 5.8S rRNA, LSU-rRNA)"/>
    <property type="evidence" value="ECO:0007669"/>
    <property type="project" value="TreeGrafter"/>
</dbReference>
<dbReference type="GO" id="GO:0000492">
    <property type="term" value="P:box C/D snoRNP assembly"/>
    <property type="evidence" value="ECO:0007669"/>
    <property type="project" value="TreeGrafter"/>
</dbReference>
<evidence type="ECO:0000259" key="8">
    <source>
        <dbReference type="PROSITE" id="PS51083"/>
    </source>
</evidence>
<feature type="compositionally biased region" description="Basic and acidic residues" evidence="7">
    <location>
        <begin position="226"/>
        <end position="238"/>
    </location>
</feature>
<evidence type="ECO:0000256" key="2">
    <source>
        <dbReference type="ARBA" id="ARBA00022771"/>
    </source>
</evidence>
<name>A0A4S9SS24_AURPU</name>
<dbReference type="Pfam" id="PF04438">
    <property type="entry name" value="zf-HIT"/>
    <property type="match status" value="1"/>
</dbReference>
<dbReference type="AlphaFoldDB" id="A0A4S9SS24"/>
<organism evidence="9 10">
    <name type="scientific">Aureobasidium pullulans</name>
    <name type="common">Black yeast</name>
    <name type="synonym">Pullularia pullulans</name>
    <dbReference type="NCBI Taxonomy" id="5580"/>
    <lineage>
        <taxon>Eukaryota</taxon>
        <taxon>Fungi</taxon>
        <taxon>Dikarya</taxon>
        <taxon>Ascomycota</taxon>
        <taxon>Pezizomycotina</taxon>
        <taxon>Dothideomycetes</taxon>
        <taxon>Dothideomycetidae</taxon>
        <taxon>Dothideales</taxon>
        <taxon>Saccotheciaceae</taxon>
        <taxon>Aureobasidium</taxon>
    </lineage>
</organism>
<dbReference type="EMBL" id="QZBM01000439">
    <property type="protein sequence ID" value="THZ14148.1"/>
    <property type="molecule type" value="Genomic_DNA"/>
</dbReference>
<accession>A0A4S9SS24</accession>
<evidence type="ECO:0000256" key="1">
    <source>
        <dbReference type="ARBA" id="ARBA00022723"/>
    </source>
</evidence>
<evidence type="ECO:0000313" key="10">
    <source>
        <dbReference type="Proteomes" id="UP000308005"/>
    </source>
</evidence>
<evidence type="ECO:0000256" key="5">
    <source>
        <dbReference type="ARBA" id="ARBA00049654"/>
    </source>
</evidence>
<dbReference type="PANTHER" id="PTHR13483:SF11">
    <property type="entry name" value="ZINC FINGER HIT DOMAIN-CONTAINING PROTEIN 3"/>
    <property type="match status" value="1"/>
</dbReference>
<gene>
    <name evidence="9" type="ORF">D6C91_07472</name>
</gene>
<evidence type="ECO:0000313" key="9">
    <source>
        <dbReference type="EMBL" id="THZ14148.1"/>
    </source>
</evidence>
<evidence type="ECO:0000256" key="7">
    <source>
        <dbReference type="SAM" id="MobiDB-lite"/>
    </source>
</evidence>
<dbReference type="Proteomes" id="UP000308005">
    <property type="component" value="Unassembled WGS sequence"/>
</dbReference>
<comment type="caution">
    <text evidence="9">The sequence shown here is derived from an EMBL/GenBank/DDBJ whole genome shotgun (WGS) entry which is preliminary data.</text>
</comment>
<dbReference type="SUPFAM" id="SSF144232">
    <property type="entry name" value="HIT/MYND zinc finger-like"/>
    <property type="match status" value="1"/>
</dbReference>
<dbReference type="InterPro" id="IPR051639">
    <property type="entry name" value="BCD1"/>
</dbReference>
<dbReference type="GO" id="GO:0048254">
    <property type="term" value="P:snoRNA localization"/>
    <property type="evidence" value="ECO:0007669"/>
    <property type="project" value="TreeGrafter"/>
</dbReference>
<evidence type="ECO:0000256" key="3">
    <source>
        <dbReference type="ARBA" id="ARBA00022833"/>
    </source>
</evidence>
<keyword evidence="1" id="KW-0479">Metal-binding</keyword>
<dbReference type="PANTHER" id="PTHR13483">
    <property type="entry name" value="BOX C_D SNORNA PROTEIN 1-RELATED"/>
    <property type="match status" value="1"/>
</dbReference>
<dbReference type="InterPro" id="IPR057721">
    <property type="entry name" value="BCD1_alpha/beta"/>
</dbReference>
<dbReference type="Pfam" id="PF25790">
    <property type="entry name" value="BCD1"/>
    <property type="match status" value="1"/>
</dbReference>
<proteinExistence type="inferred from homology"/>
<reference evidence="9 10" key="1">
    <citation type="submission" date="2018-10" db="EMBL/GenBank/DDBJ databases">
        <title>Fifty Aureobasidium pullulans genomes reveal a recombining polyextremotolerant generalist.</title>
        <authorList>
            <person name="Gostincar C."/>
            <person name="Turk M."/>
            <person name="Zajc J."/>
            <person name="Gunde-Cimerman N."/>
        </authorList>
    </citation>
    <scope>NUCLEOTIDE SEQUENCE [LARGE SCALE GENOMIC DNA]</scope>
    <source>
        <strain evidence="9 10">EXF-3863</strain>
    </source>
</reference>
<dbReference type="PROSITE" id="PS51083">
    <property type="entry name" value="ZF_HIT"/>
    <property type="match status" value="1"/>
</dbReference>
<keyword evidence="3" id="KW-0862">Zinc</keyword>
<dbReference type="GO" id="GO:0005634">
    <property type="term" value="C:nucleus"/>
    <property type="evidence" value="ECO:0007669"/>
    <property type="project" value="TreeGrafter"/>
</dbReference>
<comment type="similarity">
    <text evidence="5">Belongs to the BCD1 family.</text>
</comment>
<feature type="domain" description="HIT-type" evidence="8">
    <location>
        <begin position="53"/>
        <end position="87"/>
    </location>
</feature>
<evidence type="ECO:0000256" key="4">
    <source>
        <dbReference type="ARBA" id="ARBA00049598"/>
    </source>
</evidence>
<dbReference type="InterPro" id="IPR007529">
    <property type="entry name" value="Znf_HIT"/>
</dbReference>
<keyword evidence="2 6" id="KW-0863">Zinc-finger</keyword>
<comment type="function">
    <text evidence="4">Required for box C/D snoRNAs accumulation involved in snoRNA processing, snoRNA transport to the nucleolus and ribosome biogenesis.</text>
</comment>
<dbReference type="Gene3D" id="3.30.60.190">
    <property type="match status" value="1"/>
</dbReference>
<feature type="region of interest" description="Disordered" evidence="7">
    <location>
        <begin position="226"/>
        <end position="313"/>
    </location>
</feature>
<dbReference type="CDD" id="cd23023">
    <property type="entry name" value="zf-HIT_BCD1"/>
    <property type="match status" value="1"/>
</dbReference>
<dbReference type="GO" id="GO:0008270">
    <property type="term" value="F:zinc ion binding"/>
    <property type="evidence" value="ECO:0007669"/>
    <property type="project" value="UniProtKB-UniRule"/>
</dbReference>
<sequence>MQWSPTSTEFAETSKNVTTFTCQSIEKSTFPPTFHFPSYPKMADSSIPLTALCNICHSAPPKYTCPRDKVRTCSLACSQAHKRRAACTGVRDPSAYVSKSALATAGGIDRDYNFLSGLERNIDRADKETTERGVSLSGHGKPVFQKRWHENGALGKYLRENGIMVHKAPIGMARQKANQTRFIQKSKRIVWSVEWVVDGEKRIAEVDESRTMQEAYKELVLEKERENKKRKRVQDDASAKAQKQKVRSEKVEAVETQPQSEEGAIEQEKAVPEAEGVATTIDPTIAPSADESKTDDSSEQQQPPPPSQDEPSTTEVAHFYLHKPHTSSTNTVLIPIASDTTLTHALRHKDVLEFPTIYVFSTNESSHSQNPATEAAPAGTIVKEGETSQLPIGFITLDQYNQEISAEDKELMGLMESIPEGQRKVALDGGIFGGVEDKREEVDEKQILEVLQRDADALKE</sequence>
<dbReference type="GO" id="GO:0070761">
    <property type="term" value="C:pre-snoRNP complex"/>
    <property type="evidence" value="ECO:0007669"/>
    <property type="project" value="TreeGrafter"/>
</dbReference>
<protein>
    <recommendedName>
        <fullName evidence="8">HIT-type domain-containing protein</fullName>
    </recommendedName>
</protein>